<feature type="transmembrane region" description="Helical" evidence="1">
    <location>
        <begin position="73"/>
        <end position="106"/>
    </location>
</feature>
<reference evidence="2 3" key="1">
    <citation type="submission" date="2018-08" db="EMBL/GenBank/DDBJ databases">
        <title>Paenibacillus sp. M4BSY-1, whole genome shotgun sequence.</title>
        <authorList>
            <person name="Tuo L."/>
        </authorList>
    </citation>
    <scope>NUCLEOTIDE SEQUENCE [LARGE SCALE GENOMIC DNA]</scope>
    <source>
        <strain evidence="2 3">M4BSY-1</strain>
    </source>
</reference>
<evidence type="ECO:0000313" key="3">
    <source>
        <dbReference type="Proteomes" id="UP000261905"/>
    </source>
</evidence>
<name>A0A371PL12_9BACL</name>
<gene>
    <name evidence="2" type="ORF">DX130_05245</name>
</gene>
<keyword evidence="1" id="KW-1133">Transmembrane helix</keyword>
<sequence length="155" mass="17948">MRWRMWLAIFILIWLWCYLPSSDLFGSFLGALFFHFVVFSIYSLIASVIGVLKDRKNCRNMFQGKEPPAFWEYVFLIIFRLYQASIGTYSLSLIVIMITVLLLSITHLTEKYGGFAILFAVVGSIALWALISHLLLRAFRALYPNADEHAQRKSQ</sequence>
<feature type="transmembrane region" description="Helical" evidence="1">
    <location>
        <begin position="32"/>
        <end position="52"/>
    </location>
</feature>
<evidence type="ECO:0000313" key="2">
    <source>
        <dbReference type="EMBL" id="REK76447.1"/>
    </source>
</evidence>
<comment type="caution">
    <text evidence="2">The sequence shown here is derived from an EMBL/GenBank/DDBJ whole genome shotgun (WGS) entry which is preliminary data.</text>
</comment>
<dbReference type="AlphaFoldDB" id="A0A371PL12"/>
<keyword evidence="1" id="KW-0812">Transmembrane</keyword>
<dbReference type="Proteomes" id="UP000261905">
    <property type="component" value="Unassembled WGS sequence"/>
</dbReference>
<dbReference type="EMBL" id="QUBQ01000001">
    <property type="protein sequence ID" value="REK76447.1"/>
    <property type="molecule type" value="Genomic_DNA"/>
</dbReference>
<keyword evidence="1" id="KW-0472">Membrane</keyword>
<keyword evidence="3" id="KW-1185">Reference proteome</keyword>
<protein>
    <submittedName>
        <fullName evidence="2">Uncharacterized protein</fullName>
    </submittedName>
</protein>
<proteinExistence type="predicted"/>
<feature type="transmembrane region" description="Helical" evidence="1">
    <location>
        <begin position="112"/>
        <end position="136"/>
    </location>
</feature>
<accession>A0A371PL12</accession>
<evidence type="ECO:0000256" key="1">
    <source>
        <dbReference type="SAM" id="Phobius"/>
    </source>
</evidence>
<organism evidence="2 3">
    <name type="scientific">Paenibacillus paeoniae</name>
    <dbReference type="NCBI Taxonomy" id="2292705"/>
    <lineage>
        <taxon>Bacteria</taxon>
        <taxon>Bacillati</taxon>
        <taxon>Bacillota</taxon>
        <taxon>Bacilli</taxon>
        <taxon>Bacillales</taxon>
        <taxon>Paenibacillaceae</taxon>
        <taxon>Paenibacillus</taxon>
    </lineage>
</organism>